<feature type="region of interest" description="Disordered" evidence="10">
    <location>
        <begin position="664"/>
        <end position="696"/>
    </location>
</feature>
<organism evidence="12 13">
    <name type="scientific">Miscanthus lutarioriparius</name>
    <dbReference type="NCBI Taxonomy" id="422564"/>
    <lineage>
        <taxon>Eukaryota</taxon>
        <taxon>Viridiplantae</taxon>
        <taxon>Streptophyta</taxon>
        <taxon>Embryophyta</taxon>
        <taxon>Tracheophyta</taxon>
        <taxon>Spermatophyta</taxon>
        <taxon>Magnoliopsida</taxon>
        <taxon>Liliopsida</taxon>
        <taxon>Poales</taxon>
        <taxon>Poaceae</taxon>
        <taxon>PACMAD clade</taxon>
        <taxon>Panicoideae</taxon>
        <taxon>Andropogonodae</taxon>
        <taxon>Andropogoneae</taxon>
        <taxon>Saccharinae</taxon>
        <taxon>Miscanthus</taxon>
    </lineage>
</organism>
<feature type="binding site" evidence="8">
    <location>
        <begin position="106"/>
        <end position="113"/>
    </location>
    <ligand>
        <name>ATP</name>
        <dbReference type="ChEBI" id="CHEBI:30616"/>
    </ligand>
</feature>
<dbReference type="GO" id="GO:0007018">
    <property type="term" value="P:microtubule-based movement"/>
    <property type="evidence" value="ECO:0007669"/>
    <property type="project" value="InterPro"/>
</dbReference>
<dbReference type="FunFam" id="3.40.850.10:FF:000056">
    <property type="entry name" value="Kinesin-like protein"/>
    <property type="match status" value="1"/>
</dbReference>
<keyword evidence="13" id="KW-1185">Reference proteome</keyword>
<feature type="region of interest" description="Disordered" evidence="10">
    <location>
        <begin position="752"/>
        <end position="771"/>
    </location>
</feature>
<protein>
    <recommendedName>
        <fullName evidence="7">Kinesin-like protein KIN-8B</fullName>
    </recommendedName>
</protein>
<dbReference type="PANTHER" id="PTHR47968:SF29">
    <property type="entry name" value="KINESIN-LIKE PROTEIN"/>
    <property type="match status" value="1"/>
</dbReference>
<keyword evidence="1" id="KW-0493">Microtubule</keyword>
<dbReference type="InterPro" id="IPR027640">
    <property type="entry name" value="Kinesin-like_fam"/>
</dbReference>
<dbReference type="SMART" id="SM00129">
    <property type="entry name" value="KISc"/>
    <property type="match status" value="1"/>
</dbReference>
<keyword evidence="2 8" id="KW-0547">Nucleotide-binding</keyword>
<evidence type="ECO:0000256" key="10">
    <source>
        <dbReference type="SAM" id="MobiDB-lite"/>
    </source>
</evidence>
<dbReference type="AlphaFoldDB" id="A0A811MFC3"/>
<comment type="caution">
    <text evidence="12">The sequence shown here is derived from an EMBL/GenBank/DDBJ whole genome shotgun (WGS) entry which is preliminary data.</text>
</comment>
<dbReference type="InterPro" id="IPR027417">
    <property type="entry name" value="P-loop_NTPase"/>
</dbReference>
<dbReference type="Proteomes" id="UP000604825">
    <property type="component" value="Unassembled WGS sequence"/>
</dbReference>
<evidence type="ECO:0000256" key="6">
    <source>
        <dbReference type="ARBA" id="ARBA00060769"/>
    </source>
</evidence>
<evidence type="ECO:0000256" key="5">
    <source>
        <dbReference type="ARBA" id="ARBA00023175"/>
    </source>
</evidence>
<evidence type="ECO:0000256" key="4">
    <source>
        <dbReference type="ARBA" id="ARBA00023054"/>
    </source>
</evidence>
<evidence type="ECO:0000256" key="3">
    <source>
        <dbReference type="ARBA" id="ARBA00022840"/>
    </source>
</evidence>
<evidence type="ECO:0000256" key="2">
    <source>
        <dbReference type="ARBA" id="ARBA00022741"/>
    </source>
</evidence>
<evidence type="ECO:0000256" key="7">
    <source>
        <dbReference type="ARBA" id="ARBA00068376"/>
    </source>
</evidence>
<reference evidence="12" key="1">
    <citation type="submission" date="2020-10" db="EMBL/GenBank/DDBJ databases">
        <authorList>
            <person name="Han B."/>
            <person name="Lu T."/>
            <person name="Zhao Q."/>
            <person name="Huang X."/>
            <person name="Zhao Y."/>
        </authorList>
    </citation>
    <scope>NUCLEOTIDE SEQUENCE</scope>
</reference>
<dbReference type="GO" id="GO:0005874">
    <property type="term" value="C:microtubule"/>
    <property type="evidence" value="ECO:0007669"/>
    <property type="project" value="UniProtKB-KW"/>
</dbReference>
<dbReference type="PROSITE" id="PS50067">
    <property type="entry name" value="KINESIN_MOTOR_2"/>
    <property type="match status" value="1"/>
</dbReference>
<proteinExistence type="inferred from homology"/>
<dbReference type="Gene3D" id="3.40.850.10">
    <property type="entry name" value="Kinesin motor domain"/>
    <property type="match status" value="1"/>
</dbReference>
<dbReference type="PANTHER" id="PTHR47968">
    <property type="entry name" value="CENTROMERE PROTEIN E"/>
    <property type="match status" value="1"/>
</dbReference>
<evidence type="ECO:0000256" key="1">
    <source>
        <dbReference type="ARBA" id="ARBA00022701"/>
    </source>
</evidence>
<name>A0A811MFC3_9POAL</name>
<dbReference type="Pfam" id="PF00225">
    <property type="entry name" value="Kinesin"/>
    <property type="match status" value="1"/>
</dbReference>
<feature type="domain" description="Kinesin motor" evidence="11">
    <location>
        <begin position="14"/>
        <end position="335"/>
    </location>
</feature>
<dbReference type="GO" id="GO:0008017">
    <property type="term" value="F:microtubule binding"/>
    <property type="evidence" value="ECO:0007669"/>
    <property type="project" value="InterPro"/>
</dbReference>
<dbReference type="OrthoDB" id="3176171at2759"/>
<dbReference type="InterPro" id="IPR036961">
    <property type="entry name" value="Kinesin_motor_dom_sf"/>
</dbReference>
<evidence type="ECO:0000256" key="8">
    <source>
        <dbReference type="PROSITE-ProRule" id="PRU00283"/>
    </source>
</evidence>
<dbReference type="EMBL" id="CAJGYO010000001">
    <property type="protein sequence ID" value="CAD6207840.1"/>
    <property type="molecule type" value="Genomic_DNA"/>
</dbReference>
<evidence type="ECO:0000259" key="11">
    <source>
        <dbReference type="PROSITE" id="PS50067"/>
    </source>
</evidence>
<gene>
    <name evidence="12" type="ORF">NCGR_LOCUS5337</name>
</gene>
<dbReference type="InterPro" id="IPR001752">
    <property type="entry name" value="Kinesin_motor_dom"/>
</dbReference>
<keyword evidence="4 9" id="KW-0175">Coiled coil</keyword>
<feature type="coiled-coil region" evidence="9">
    <location>
        <begin position="350"/>
        <end position="377"/>
    </location>
</feature>
<evidence type="ECO:0000313" key="13">
    <source>
        <dbReference type="Proteomes" id="UP000604825"/>
    </source>
</evidence>
<accession>A0A811MFC3</accession>
<keyword evidence="5 8" id="KW-0505">Motor protein</keyword>
<comment type="similarity">
    <text evidence="6">Belongs to the TRAFAC class myosin-kinesin ATPase superfamily. Kinesin family. KIN-8 subfamily.</text>
</comment>
<keyword evidence="3 8" id="KW-0067">ATP-binding</keyword>
<evidence type="ECO:0000313" key="12">
    <source>
        <dbReference type="EMBL" id="CAD6207840.1"/>
    </source>
</evidence>
<evidence type="ECO:0000256" key="9">
    <source>
        <dbReference type="SAM" id="Coils"/>
    </source>
</evidence>
<dbReference type="GO" id="GO:0003777">
    <property type="term" value="F:microtubule motor activity"/>
    <property type="evidence" value="ECO:0007669"/>
    <property type="project" value="InterPro"/>
</dbReference>
<sequence>MPSIRAPASKQTATLQVAVKCRPLTDTEQRRSRHIIQVIDDKTVVVLDPDLSKDYLDLIQNRTKERRYTFDHVYAPGCSNSDVYKNISSTIAGVVQGLNATVFAYGSTGSGKTYTMVGTHSDPGLMVLSFRTIFELIKKDDSKDTFEVSCSYLEVYNEVIYDLLERSSGHLELREDPEHGIIVAGLRSIKVHSADRILELLNIGNSRHKTESTEANATSSRSHAVLEITVRKFKAERPICERASETNNFGQKLRDGANINRSLLALANCINALGKQNKKGLAYVPYRNSKLTRILKDGLSGNSRTVMVATISPADDQYHHTTNTHSSHADRAKEIKTHVHKNIGTLDTHVEDYQRMIDNLQVEVSQLKKELAEKEHQLSIKPIEKAADSELSWLNVLSQETGENVQERINLQKALFELEETNKRNRMELQHLDDSIARHQVKEMDSTVLQALTSRRQVILDNIRDNDETGSGYRKDIEMNESRRRQLQDMIEEAISNNGNKTYLHILSQYRLLEMTNAELQIEMAMRDQVIHNQREALRSLWNILYGTGLNQKQILKLAAKQGLTVEGCPLPSSSPDVTTPPSFPPHRRFPSFMSFPSPQSEPYSPSACFFQHGFSTMSLLKNQRETPTICRQEHLSSYYMMSGCSPYSGDGKQWSRGRPMTFFSTPEKPKEVSSVYRGTENAQSQHKKEHSGSHDFSLHRKLSRIEFKFGESNIGLTIIVSRYQNIHRCSLTLTVKTANRSMQPTDELTWIRGPWKGNDGPRDPSGTQTSVMATMWPV</sequence>
<dbReference type="PRINTS" id="PR00380">
    <property type="entry name" value="KINESINHEAVY"/>
</dbReference>
<dbReference type="SUPFAM" id="SSF52540">
    <property type="entry name" value="P-loop containing nucleoside triphosphate hydrolases"/>
    <property type="match status" value="1"/>
</dbReference>
<dbReference type="GO" id="GO:0005524">
    <property type="term" value="F:ATP binding"/>
    <property type="evidence" value="ECO:0007669"/>
    <property type="project" value="UniProtKB-UniRule"/>
</dbReference>